<dbReference type="VEuPathDB" id="TriTrypDB:TvY486_0030190"/>
<reference evidence="2 3" key="1">
    <citation type="journal article" date="2012" name="Proc. Natl. Acad. Sci. U.S.A.">
        <title>Antigenic diversity is generated by distinct evolutionary mechanisms in African trypanosome species.</title>
        <authorList>
            <person name="Jackson A.P."/>
            <person name="Berry A."/>
            <person name="Aslett M."/>
            <person name="Allison H.C."/>
            <person name="Burton P."/>
            <person name="Vavrova-Anderson J."/>
            <person name="Brown R."/>
            <person name="Browne H."/>
            <person name="Corton N."/>
            <person name="Hauser H."/>
            <person name="Gamble J."/>
            <person name="Gilderthorp R."/>
            <person name="Marcello L."/>
            <person name="McQuillan J."/>
            <person name="Otto T.D."/>
            <person name="Quail M.A."/>
            <person name="Sanders M.J."/>
            <person name="van Tonder A."/>
            <person name="Ginger M.L."/>
            <person name="Field M.C."/>
            <person name="Barry J.D."/>
            <person name="Hertz-Fowler C."/>
            <person name="Berriman M."/>
        </authorList>
    </citation>
    <scope>NUCLEOTIDE SEQUENCE</scope>
    <source>
        <strain evidence="2 3">Y486</strain>
    </source>
</reference>
<evidence type="ECO:0000313" key="2">
    <source>
        <dbReference type="EMBL" id="CCD20247.1"/>
    </source>
</evidence>
<evidence type="ECO:0000313" key="3">
    <source>
        <dbReference type="Proteomes" id="UP000009027"/>
    </source>
</evidence>
<organism evidence="2 3">
    <name type="scientific">Trypanosoma vivax (strain Y486)</name>
    <dbReference type="NCBI Taxonomy" id="1055687"/>
    <lineage>
        <taxon>Eukaryota</taxon>
        <taxon>Discoba</taxon>
        <taxon>Euglenozoa</taxon>
        <taxon>Kinetoplastea</taxon>
        <taxon>Metakinetoplastina</taxon>
        <taxon>Trypanosomatida</taxon>
        <taxon>Trypanosomatidae</taxon>
        <taxon>Trypanosoma</taxon>
        <taxon>Duttonella</taxon>
    </lineage>
</organism>
<evidence type="ECO:0000256" key="1">
    <source>
        <dbReference type="SAM" id="MobiDB-lite"/>
    </source>
</evidence>
<proteinExistence type="predicted"/>
<feature type="region of interest" description="Disordered" evidence="1">
    <location>
        <begin position="31"/>
        <end position="68"/>
    </location>
</feature>
<sequence length="219" mass="22892">MSAECWQKRVHRWVEQLDGRTRARSMASLVCAPRASRDESGGAQRGTERASKNGTTASPGAAQGPKTAKTCAGQSVALSLWMSGALKLDVLREGRSQALLGAKARAGVPGRTKHGAAMGLDPAAKGVGNSLVGSGRLRAPLLEERRSVMTGDAPHSFGQQTKAMGDTPTTLKPLRAPVRDVATAKAPSHDPNTADLASEANRADNGMRTGTRGSRECLQ</sequence>
<feature type="region of interest" description="Disordered" evidence="1">
    <location>
        <begin position="151"/>
        <end position="219"/>
    </location>
</feature>
<protein>
    <submittedName>
        <fullName evidence="2">Uncharacterized protein</fullName>
    </submittedName>
</protein>
<keyword evidence="3" id="KW-1185">Reference proteome</keyword>
<gene>
    <name evidence="2" type="ORF">TvY486_0030190</name>
</gene>
<name>F9WRR3_TRYVY</name>
<feature type="compositionally biased region" description="Polar residues" evidence="1">
    <location>
        <begin position="157"/>
        <end position="170"/>
    </location>
</feature>
<feature type="compositionally biased region" description="Basic and acidic residues" evidence="1">
    <location>
        <begin position="35"/>
        <end position="51"/>
    </location>
</feature>
<accession>F9WRR3</accession>
<dbReference type="AlphaFoldDB" id="F9WRR3"/>
<dbReference type="Proteomes" id="UP000009027">
    <property type="component" value="Unassembled WGS sequence"/>
</dbReference>
<dbReference type="EMBL" id="CAEX01005158">
    <property type="protein sequence ID" value="CCD20247.1"/>
    <property type="molecule type" value="Genomic_DNA"/>
</dbReference>